<evidence type="ECO:0000313" key="11">
    <source>
        <dbReference type="Proteomes" id="UP000182444"/>
    </source>
</evidence>
<evidence type="ECO:0000313" key="10">
    <source>
        <dbReference type="EMBL" id="RDW28301.1"/>
    </source>
</evidence>
<protein>
    <recommendedName>
        <fullName evidence="6">AP complex subunit beta</fullName>
    </recommendedName>
</protein>
<dbReference type="InterPro" id="IPR002553">
    <property type="entry name" value="Clathrin/coatomer_adapt-like_N"/>
</dbReference>
<evidence type="ECO:0000256" key="2">
    <source>
        <dbReference type="ARBA" id="ARBA00006613"/>
    </source>
</evidence>
<dbReference type="PANTHER" id="PTHR11134">
    <property type="entry name" value="ADAPTOR COMPLEX SUBUNIT BETA FAMILY MEMBER"/>
    <property type="match status" value="1"/>
</dbReference>
<proteinExistence type="inferred from homology"/>
<dbReference type="GO" id="GO:0030276">
    <property type="term" value="F:clathrin binding"/>
    <property type="evidence" value="ECO:0007669"/>
    <property type="project" value="InterPro"/>
</dbReference>
<dbReference type="EMBL" id="KZ857326">
    <property type="protein sequence ID" value="RDW28301.1"/>
    <property type="molecule type" value="Genomic_DNA"/>
</dbReference>
<feature type="domain" description="Clathrin/coatomer adaptor adaptin-like N-terminal" evidence="8">
    <location>
        <begin position="16"/>
        <end position="547"/>
    </location>
</feature>
<evidence type="ECO:0000313" key="9">
    <source>
        <dbReference type="EMBL" id="AOW07533.1"/>
    </source>
</evidence>
<comment type="similarity">
    <text evidence="2 6">Belongs to the adaptor complexes large subunit family.</text>
</comment>
<reference evidence="10 12" key="2">
    <citation type="submission" date="2018-07" db="EMBL/GenBank/DDBJ databases">
        <title>Draft Genome Assemblies for Five Robust Yarrowia lipolytica Strains Exhibiting High Lipid Production and Pentose Sugar Utilization and Sugar Alcohol Secretion from Undetoxified Lignocellulosic Biomass Hydrolysates.</title>
        <authorList>
            <consortium name="DOE Joint Genome Institute"/>
            <person name="Walker C."/>
            <person name="Ryu S."/>
            <person name="Na H."/>
            <person name="Zane M."/>
            <person name="LaButti K."/>
            <person name="Lipzen A."/>
            <person name="Haridas S."/>
            <person name="Barry K."/>
            <person name="Grigoriev I.V."/>
            <person name="Quarterman J."/>
            <person name="Slininger P."/>
            <person name="Dien B."/>
            <person name="Trinh C.T."/>
        </authorList>
    </citation>
    <scope>NUCLEOTIDE SEQUENCE [LARGE SCALE GENOMIC DNA]</scope>
    <source>
        <strain evidence="10 12">YB392</strain>
    </source>
</reference>
<dbReference type="GO" id="GO:0030117">
    <property type="term" value="C:membrane coat"/>
    <property type="evidence" value="ECO:0007669"/>
    <property type="project" value="InterPro"/>
</dbReference>
<dbReference type="Pfam" id="PF01602">
    <property type="entry name" value="Adaptin_N"/>
    <property type="match status" value="1"/>
</dbReference>
<evidence type="ECO:0000256" key="1">
    <source>
        <dbReference type="ARBA" id="ARBA00004308"/>
    </source>
</evidence>
<dbReference type="InterPro" id="IPR026739">
    <property type="entry name" value="AP_beta"/>
</dbReference>
<dbReference type="Proteomes" id="UP000256601">
    <property type="component" value="Unassembled WGS sequence"/>
</dbReference>
<evidence type="ECO:0000313" key="12">
    <source>
        <dbReference type="Proteomes" id="UP000256601"/>
    </source>
</evidence>
<dbReference type="VEuPathDB" id="FungiDB:YALI0_F21769g"/>
<sequence>MSLEKRIRSVFQAPKKGETYELRSGLVSQYASERKEAIQRTIQAMTLGKDVSALFPDIMKNLATHDIEQKKLVYLYLMNYAKSHPELCILAVNTFVGDSGDPNPLVRALAIRTMGCIRVDKMVDYMDGPLRKTLGDDNPYVRKTAAICVAKLFDLAPETCVEEGFLQTLQGLMSDSNPMVVANAVSALAEIQDRDPSTNCFVINSHILGKLLSALNECTEWGRVTLLTSLADYTADGDEGTHIVDRVVPQFQHANPSVVLAAVKCVLAHLHTQTEENREILLRKISPPLVSLVGSSSPPEVQYVSLRNIRLILQKYPQLLSRDLRVFFVKYNDPAYLKMEKLEILVRVANDNNASQLLAELKEYALEVDIDFVRRAVRAIGQLAIKIPSSAEKCVSLLLELLDTKINYILQEVVIVFRDILRRYLPGGVADKAISNQVFAPVIPLLCENMDEIDEPEAKAAIIWILGEYVDQVPNVAEILGSITPQFLEESTPVQLQLLTAVVKLYVKKPDQGQRLIQETLNTATSSSDNADIRDRAYIYWRLLSSDTAFAQSVVGADKPPIASIIPEVQPALLDELLSELGTLASVYHRPASTFMGKGKFGADAVQKRAIEEQRALAQDGAAAAAVGAASGGVNIENLLDIDFDGAAPASAAANTDNLNDLDGLFSHTDGNTDAAAAASGASGATGASSMNDIMSLFGNSSSMGGGMSGMGGMGGMGGSMGSPAPMAAPADPFASLSAVNTADAFASLNIGNGSEKPKEQPAQQQQQQGQGKANDDLLGLF</sequence>
<dbReference type="AlphaFoldDB" id="A0A1H6PNY8"/>
<dbReference type="OrthoDB" id="10254310at2759"/>
<evidence type="ECO:0000259" key="8">
    <source>
        <dbReference type="Pfam" id="PF01602"/>
    </source>
</evidence>
<keyword evidence="4 6" id="KW-0653">Protein transport</keyword>
<dbReference type="GO" id="GO:0016192">
    <property type="term" value="P:vesicle-mediated transport"/>
    <property type="evidence" value="ECO:0007669"/>
    <property type="project" value="InterPro"/>
</dbReference>
<dbReference type="GO" id="GO:0006886">
    <property type="term" value="P:intracellular protein transport"/>
    <property type="evidence" value="ECO:0007669"/>
    <property type="project" value="InterPro"/>
</dbReference>
<dbReference type="SUPFAM" id="SSF48371">
    <property type="entry name" value="ARM repeat"/>
    <property type="match status" value="1"/>
</dbReference>
<comment type="subcellular location">
    <subcellularLocation>
        <location evidence="1">Endomembrane system</location>
    </subcellularLocation>
</comment>
<evidence type="ECO:0000256" key="3">
    <source>
        <dbReference type="ARBA" id="ARBA00022448"/>
    </source>
</evidence>
<dbReference type="KEGG" id="yli:2907840"/>
<keyword evidence="3 6" id="KW-0813">Transport</keyword>
<feature type="region of interest" description="Disordered" evidence="7">
    <location>
        <begin position="748"/>
        <end position="782"/>
    </location>
</feature>
<name>A0A1H6PNY8_YARLL</name>
<dbReference type="InterPro" id="IPR011989">
    <property type="entry name" value="ARM-like"/>
</dbReference>
<comment type="function">
    <text evidence="6">Adaptins are components of the adaptor complexes which link clathrin to receptors in coated vesicles. Clathrin-associated protein complexes are believed to interact with the cytoplasmic tails of membrane proteins, leading to their selection and concentration.</text>
</comment>
<gene>
    <name evidence="10" type="ORF">B0I71DRAFT_127621</name>
    <name evidence="9" type="ORF">YALI1_F28807g</name>
</gene>
<evidence type="ECO:0000256" key="7">
    <source>
        <dbReference type="SAM" id="MobiDB-lite"/>
    </source>
</evidence>
<evidence type="ECO:0000256" key="6">
    <source>
        <dbReference type="PIRNR" id="PIRNR002291"/>
    </source>
</evidence>
<evidence type="ECO:0000256" key="5">
    <source>
        <dbReference type="ARBA" id="ARBA00023136"/>
    </source>
</evidence>
<dbReference type="eggNOG" id="KOG1061">
    <property type="taxonomic scope" value="Eukaryota"/>
</dbReference>
<accession>A0A1H6PNY8</accession>
<organism evidence="9 11">
    <name type="scientific">Yarrowia lipolytica</name>
    <name type="common">Candida lipolytica</name>
    <dbReference type="NCBI Taxonomy" id="4952"/>
    <lineage>
        <taxon>Eukaryota</taxon>
        <taxon>Fungi</taxon>
        <taxon>Dikarya</taxon>
        <taxon>Ascomycota</taxon>
        <taxon>Saccharomycotina</taxon>
        <taxon>Dipodascomycetes</taxon>
        <taxon>Dipodascales</taxon>
        <taxon>Dipodascales incertae sedis</taxon>
        <taxon>Yarrowia</taxon>
    </lineage>
</organism>
<feature type="compositionally biased region" description="Low complexity" evidence="7">
    <location>
        <begin position="761"/>
        <end position="773"/>
    </location>
</feature>
<dbReference type="InterPro" id="IPR016024">
    <property type="entry name" value="ARM-type_fold"/>
</dbReference>
<dbReference type="InterPro" id="IPR016342">
    <property type="entry name" value="AP_complex_bsu_1_2_4"/>
</dbReference>
<dbReference type="VEuPathDB" id="FungiDB:YALI1_F28807g"/>
<keyword evidence="5 6" id="KW-0472">Membrane</keyword>
<dbReference type="Proteomes" id="UP000182444">
    <property type="component" value="Chromosome 1F"/>
</dbReference>
<evidence type="ECO:0000256" key="4">
    <source>
        <dbReference type="ARBA" id="ARBA00022927"/>
    </source>
</evidence>
<reference evidence="9 11" key="1">
    <citation type="journal article" date="2016" name="PLoS ONE">
        <title>Sequence Assembly of Yarrowia lipolytica Strain W29/CLIB89 Shows Transposable Element Diversity.</title>
        <authorList>
            <person name="Magnan C."/>
            <person name="Yu J."/>
            <person name="Chang I."/>
            <person name="Jahn E."/>
            <person name="Kanomata Y."/>
            <person name="Wu J."/>
            <person name="Zeller M."/>
            <person name="Oakes M."/>
            <person name="Baldi P."/>
            <person name="Sandmeyer S."/>
        </authorList>
    </citation>
    <scope>NUCLEOTIDE SEQUENCE [LARGE SCALE GENOMIC DNA]</scope>
    <source>
        <strain evidence="9">CLIB89</strain>
        <strain evidence="11">CLIB89(W29)</strain>
    </source>
</reference>
<dbReference type="Gene3D" id="1.25.10.10">
    <property type="entry name" value="Leucine-rich Repeat Variant"/>
    <property type="match status" value="1"/>
</dbReference>
<dbReference type="GO" id="GO:0012505">
    <property type="term" value="C:endomembrane system"/>
    <property type="evidence" value="ECO:0007669"/>
    <property type="project" value="UniProtKB-SubCell"/>
</dbReference>
<dbReference type="EMBL" id="CP017558">
    <property type="protein sequence ID" value="AOW07533.1"/>
    <property type="molecule type" value="Genomic_DNA"/>
</dbReference>
<dbReference type="PIRSF" id="PIRSF002291">
    <property type="entry name" value="AP_complex_beta"/>
    <property type="match status" value="1"/>
</dbReference>